<dbReference type="GO" id="GO:0000247">
    <property type="term" value="F:C-8 sterol isomerase activity"/>
    <property type="evidence" value="ECO:0007669"/>
    <property type="project" value="TreeGrafter"/>
</dbReference>
<evidence type="ECO:0000256" key="10">
    <source>
        <dbReference type="ARBA" id="ARBA00023166"/>
    </source>
</evidence>
<keyword evidence="8" id="KW-0443">Lipid metabolism</keyword>
<keyword evidence="5" id="KW-0752">Steroid biosynthesis</keyword>
<evidence type="ECO:0000259" key="15">
    <source>
        <dbReference type="PROSITE" id="PS51751"/>
    </source>
</evidence>
<accession>A0A5J5EKY1</accession>
<evidence type="ECO:0000313" key="17">
    <source>
        <dbReference type="Proteomes" id="UP000326924"/>
    </source>
</evidence>
<dbReference type="OrthoDB" id="58557at2759"/>
<feature type="domain" description="EXPERA" evidence="15">
    <location>
        <begin position="54"/>
        <end position="196"/>
    </location>
</feature>
<dbReference type="InterPro" id="IPR007905">
    <property type="entry name" value="EBP"/>
</dbReference>
<evidence type="ECO:0000256" key="12">
    <source>
        <dbReference type="ARBA" id="ARBA00023235"/>
    </source>
</evidence>
<sequence length="222" mass="24930">MAHPYYPPTLSLPHYAPPSHAVSTLLLGMALLSAAALALAWHVMTRLNPTLSRRAKAAAAWFLFSGLLHVHFEGYYVKHRATLAARRDFAADLWKEYAKSDSRYLARDSFVVAIEGLTVIFLGPLCLLTFLAIVLGSRKQHPARLLACCCHLYGCALYFVTATLDGNRHCRPEPLYFWGYYVACNLPWIVVPALLGWRSVKAIEREFEGRGRRIARGSKRKA</sequence>
<evidence type="ECO:0000256" key="6">
    <source>
        <dbReference type="ARBA" id="ARBA00022989"/>
    </source>
</evidence>
<evidence type="ECO:0000256" key="9">
    <source>
        <dbReference type="ARBA" id="ARBA00023136"/>
    </source>
</evidence>
<comment type="subcellular location">
    <subcellularLocation>
        <location evidence="1">Membrane</location>
        <topology evidence="1">Multi-pass membrane protein</topology>
    </subcellularLocation>
</comment>
<evidence type="ECO:0000256" key="2">
    <source>
        <dbReference type="ARBA" id="ARBA00008337"/>
    </source>
</evidence>
<evidence type="ECO:0000256" key="8">
    <source>
        <dbReference type="ARBA" id="ARBA00023098"/>
    </source>
</evidence>
<keyword evidence="7" id="KW-0756">Sterol biosynthesis</keyword>
<keyword evidence="9 13" id="KW-0472">Membrane</keyword>
<keyword evidence="4 13" id="KW-0812">Transmembrane</keyword>
<keyword evidence="6 13" id="KW-1133">Transmembrane helix</keyword>
<dbReference type="InParanoid" id="A0A5J5EKY1"/>
<comment type="caution">
    <text evidence="16">The sequence shown here is derived from an EMBL/GenBank/DDBJ whole genome shotgun (WGS) entry which is preliminary data.</text>
</comment>
<protein>
    <submittedName>
        <fullName evidence="16">Emopamil-binding protein</fullName>
    </submittedName>
</protein>
<dbReference type="GO" id="GO:0004769">
    <property type="term" value="F:steroid Delta-isomerase activity"/>
    <property type="evidence" value="ECO:0007669"/>
    <property type="project" value="TreeGrafter"/>
</dbReference>
<dbReference type="GO" id="GO:0047750">
    <property type="term" value="F:cholestenol delta-isomerase activity"/>
    <property type="evidence" value="ECO:0007669"/>
    <property type="project" value="InterPro"/>
</dbReference>
<feature type="transmembrane region" description="Helical" evidence="14">
    <location>
        <begin position="176"/>
        <end position="197"/>
    </location>
</feature>
<evidence type="ECO:0000256" key="14">
    <source>
        <dbReference type="SAM" id="Phobius"/>
    </source>
</evidence>
<proteinExistence type="inferred from homology"/>
<dbReference type="Pfam" id="PF05241">
    <property type="entry name" value="EBP"/>
    <property type="match status" value="1"/>
</dbReference>
<keyword evidence="17" id="KW-1185">Reference proteome</keyword>
<keyword evidence="12" id="KW-0413">Isomerase</keyword>
<evidence type="ECO:0000256" key="7">
    <source>
        <dbReference type="ARBA" id="ARBA00023011"/>
    </source>
</evidence>
<name>A0A5J5EKY1_9PEZI</name>
<gene>
    <name evidence="16" type="ORF">FN846DRAFT_911288</name>
</gene>
<dbReference type="EMBL" id="VXIS01000239">
    <property type="protein sequence ID" value="KAA8895873.1"/>
    <property type="molecule type" value="Genomic_DNA"/>
</dbReference>
<evidence type="ECO:0000256" key="3">
    <source>
        <dbReference type="ARBA" id="ARBA00022516"/>
    </source>
</evidence>
<feature type="transmembrane region" description="Helical" evidence="14">
    <location>
        <begin position="145"/>
        <end position="164"/>
    </location>
</feature>
<dbReference type="GO" id="GO:0005783">
    <property type="term" value="C:endoplasmic reticulum"/>
    <property type="evidence" value="ECO:0007669"/>
    <property type="project" value="TreeGrafter"/>
</dbReference>
<keyword evidence="3" id="KW-0444">Lipid biosynthesis</keyword>
<dbReference type="Proteomes" id="UP000326924">
    <property type="component" value="Unassembled WGS sequence"/>
</dbReference>
<evidence type="ECO:0000256" key="11">
    <source>
        <dbReference type="ARBA" id="ARBA00023221"/>
    </source>
</evidence>
<evidence type="ECO:0000256" key="13">
    <source>
        <dbReference type="PROSITE-ProRule" id="PRU01087"/>
    </source>
</evidence>
<dbReference type="PANTHER" id="PTHR14207">
    <property type="entry name" value="STEROL ISOMERASE"/>
    <property type="match status" value="1"/>
</dbReference>
<feature type="transmembrane region" description="Helical" evidence="14">
    <location>
        <begin position="55"/>
        <end position="72"/>
    </location>
</feature>
<keyword evidence="10" id="KW-1207">Sterol metabolism</keyword>
<organism evidence="16 17">
    <name type="scientific">Sphaerosporella brunnea</name>
    <dbReference type="NCBI Taxonomy" id="1250544"/>
    <lineage>
        <taxon>Eukaryota</taxon>
        <taxon>Fungi</taxon>
        <taxon>Dikarya</taxon>
        <taxon>Ascomycota</taxon>
        <taxon>Pezizomycotina</taxon>
        <taxon>Pezizomycetes</taxon>
        <taxon>Pezizales</taxon>
        <taxon>Pyronemataceae</taxon>
        <taxon>Sphaerosporella</taxon>
    </lineage>
</organism>
<dbReference type="GO" id="GO:0016020">
    <property type="term" value="C:membrane"/>
    <property type="evidence" value="ECO:0007669"/>
    <property type="project" value="UniProtKB-SubCell"/>
</dbReference>
<feature type="transmembrane region" description="Helical" evidence="14">
    <location>
        <begin position="20"/>
        <end position="43"/>
    </location>
</feature>
<evidence type="ECO:0000256" key="5">
    <source>
        <dbReference type="ARBA" id="ARBA00022955"/>
    </source>
</evidence>
<dbReference type="PANTHER" id="PTHR14207:SF0">
    <property type="entry name" value="3-BETA-HYDROXYSTEROID-DELTA(8),DELTA(7)-ISOMERASE"/>
    <property type="match status" value="1"/>
</dbReference>
<evidence type="ECO:0000313" key="16">
    <source>
        <dbReference type="EMBL" id="KAA8895873.1"/>
    </source>
</evidence>
<dbReference type="GO" id="GO:0016126">
    <property type="term" value="P:sterol biosynthetic process"/>
    <property type="evidence" value="ECO:0007669"/>
    <property type="project" value="UniProtKB-KW"/>
</dbReference>
<evidence type="ECO:0000256" key="1">
    <source>
        <dbReference type="ARBA" id="ARBA00004141"/>
    </source>
</evidence>
<dbReference type="PROSITE" id="PS51751">
    <property type="entry name" value="EXPERA"/>
    <property type="match status" value="1"/>
</dbReference>
<dbReference type="InterPro" id="IPR033118">
    <property type="entry name" value="EXPERA"/>
</dbReference>
<evidence type="ECO:0000256" key="4">
    <source>
        <dbReference type="ARBA" id="ARBA00022692"/>
    </source>
</evidence>
<dbReference type="AlphaFoldDB" id="A0A5J5EKY1"/>
<keyword evidence="11" id="KW-0753">Steroid metabolism</keyword>
<reference evidence="16 17" key="1">
    <citation type="submission" date="2019-09" db="EMBL/GenBank/DDBJ databases">
        <title>Draft genome of the ectomycorrhizal ascomycete Sphaerosporella brunnea.</title>
        <authorList>
            <consortium name="DOE Joint Genome Institute"/>
            <person name="Benucci G.M."/>
            <person name="Marozzi G."/>
            <person name="Antonielli L."/>
            <person name="Sanchez S."/>
            <person name="Marco P."/>
            <person name="Wang X."/>
            <person name="Falini L.B."/>
            <person name="Barry K."/>
            <person name="Haridas S."/>
            <person name="Lipzen A."/>
            <person name="Labutti K."/>
            <person name="Grigoriev I.V."/>
            <person name="Murat C."/>
            <person name="Martin F."/>
            <person name="Albertini E."/>
            <person name="Donnini D."/>
            <person name="Bonito G."/>
        </authorList>
    </citation>
    <scope>NUCLEOTIDE SEQUENCE [LARGE SCALE GENOMIC DNA]</scope>
    <source>
        <strain evidence="16 17">Sb_GMNB300</strain>
    </source>
</reference>
<feature type="transmembrane region" description="Helical" evidence="14">
    <location>
        <begin position="110"/>
        <end position="133"/>
    </location>
</feature>
<comment type="similarity">
    <text evidence="2">Belongs to the EBP family.</text>
</comment>